<evidence type="ECO:0000313" key="2">
    <source>
        <dbReference type="EMBL" id="KAJ1121738.1"/>
    </source>
</evidence>
<name>A0AAV7P7T2_PLEWA</name>
<dbReference type="Proteomes" id="UP001066276">
    <property type="component" value="Chromosome 7"/>
</dbReference>
<comment type="caution">
    <text evidence="2">The sequence shown here is derived from an EMBL/GenBank/DDBJ whole genome shotgun (WGS) entry which is preliminary data.</text>
</comment>
<dbReference type="EMBL" id="JANPWB010000011">
    <property type="protein sequence ID" value="KAJ1121738.1"/>
    <property type="molecule type" value="Genomic_DNA"/>
</dbReference>
<evidence type="ECO:0000256" key="1">
    <source>
        <dbReference type="SAM" id="MobiDB-lite"/>
    </source>
</evidence>
<feature type="region of interest" description="Disordered" evidence="1">
    <location>
        <begin position="20"/>
        <end position="44"/>
    </location>
</feature>
<dbReference type="AlphaFoldDB" id="A0AAV7P7T2"/>
<accession>A0AAV7P7T2</accession>
<reference evidence="2" key="1">
    <citation type="journal article" date="2022" name="bioRxiv">
        <title>Sequencing and chromosome-scale assembly of the giantPleurodeles waltlgenome.</title>
        <authorList>
            <person name="Brown T."/>
            <person name="Elewa A."/>
            <person name="Iarovenko S."/>
            <person name="Subramanian E."/>
            <person name="Araus A.J."/>
            <person name="Petzold A."/>
            <person name="Susuki M."/>
            <person name="Suzuki K.-i.T."/>
            <person name="Hayashi T."/>
            <person name="Toyoda A."/>
            <person name="Oliveira C."/>
            <person name="Osipova E."/>
            <person name="Leigh N.D."/>
            <person name="Simon A."/>
            <person name="Yun M.H."/>
        </authorList>
    </citation>
    <scope>NUCLEOTIDE SEQUENCE</scope>
    <source>
        <strain evidence="2">20211129_DDA</strain>
        <tissue evidence="2">Liver</tissue>
    </source>
</reference>
<proteinExistence type="predicted"/>
<sequence>MAQAHAQEATYISNACVEDQNASRSDRHYSRYAHGQKPNTSLERKRNETAFWDACVQRRHSYMRMRSVGSLPCSVLKSVVNPLELLPDSRTDGRL</sequence>
<gene>
    <name evidence="2" type="ORF">NDU88_000257</name>
</gene>
<protein>
    <submittedName>
        <fullName evidence="2">Uncharacterized protein</fullName>
    </submittedName>
</protein>
<organism evidence="2 3">
    <name type="scientific">Pleurodeles waltl</name>
    <name type="common">Iberian ribbed newt</name>
    <dbReference type="NCBI Taxonomy" id="8319"/>
    <lineage>
        <taxon>Eukaryota</taxon>
        <taxon>Metazoa</taxon>
        <taxon>Chordata</taxon>
        <taxon>Craniata</taxon>
        <taxon>Vertebrata</taxon>
        <taxon>Euteleostomi</taxon>
        <taxon>Amphibia</taxon>
        <taxon>Batrachia</taxon>
        <taxon>Caudata</taxon>
        <taxon>Salamandroidea</taxon>
        <taxon>Salamandridae</taxon>
        <taxon>Pleurodelinae</taxon>
        <taxon>Pleurodeles</taxon>
    </lineage>
</organism>
<keyword evidence="3" id="KW-1185">Reference proteome</keyword>
<evidence type="ECO:0000313" key="3">
    <source>
        <dbReference type="Proteomes" id="UP001066276"/>
    </source>
</evidence>